<proteinExistence type="predicted"/>
<protein>
    <recommendedName>
        <fullName evidence="2">INO80 complex subunit B-like conserved region domain-containing protein</fullName>
    </recommendedName>
</protein>
<dbReference type="GO" id="GO:0006338">
    <property type="term" value="P:chromatin remodeling"/>
    <property type="evidence" value="ECO:0007669"/>
    <property type="project" value="InterPro"/>
</dbReference>
<dbReference type="PANTHER" id="PTHR21561:SF12">
    <property type="entry name" value="INO80 COMPLEX SUBUNIT B"/>
    <property type="match status" value="1"/>
</dbReference>
<dbReference type="EMBL" id="GL377308">
    <property type="protein sequence ID" value="EFI95617.1"/>
    <property type="molecule type" value="Genomic_DNA"/>
</dbReference>
<organism evidence="4">
    <name type="scientific">Schizophyllum commune (strain H4-8 / FGSC 9210)</name>
    <name type="common">Split gill fungus</name>
    <dbReference type="NCBI Taxonomy" id="578458"/>
    <lineage>
        <taxon>Eukaryota</taxon>
        <taxon>Fungi</taxon>
        <taxon>Dikarya</taxon>
        <taxon>Basidiomycota</taxon>
        <taxon>Agaricomycotina</taxon>
        <taxon>Agaricomycetes</taxon>
        <taxon>Agaricomycetidae</taxon>
        <taxon>Agaricales</taxon>
        <taxon>Schizophyllaceae</taxon>
        <taxon>Schizophyllum</taxon>
    </lineage>
</organism>
<dbReference type="OrthoDB" id="2021186at2759"/>
<reference evidence="3 4" key="1">
    <citation type="journal article" date="2010" name="Nat. Biotechnol.">
        <title>Genome sequence of the model mushroom Schizophyllum commune.</title>
        <authorList>
            <person name="Ohm R.A."/>
            <person name="de Jong J.F."/>
            <person name="Lugones L.G."/>
            <person name="Aerts A."/>
            <person name="Kothe E."/>
            <person name="Stajich J.E."/>
            <person name="de Vries R.P."/>
            <person name="Record E."/>
            <person name="Levasseur A."/>
            <person name="Baker S.E."/>
            <person name="Bartholomew K.A."/>
            <person name="Coutinho P.M."/>
            <person name="Erdmann S."/>
            <person name="Fowler T.J."/>
            <person name="Gathman A.C."/>
            <person name="Lombard V."/>
            <person name="Henrissat B."/>
            <person name="Knabe N."/>
            <person name="Kuees U."/>
            <person name="Lilly W.W."/>
            <person name="Lindquist E."/>
            <person name="Lucas S."/>
            <person name="Magnuson J.K."/>
            <person name="Piumi F."/>
            <person name="Raudaskoski M."/>
            <person name="Salamov A."/>
            <person name="Schmutz J."/>
            <person name="Schwarze F.W.M.R."/>
            <person name="vanKuyk P.A."/>
            <person name="Horton J.S."/>
            <person name="Grigoriev I.V."/>
            <person name="Woesten H.A.B."/>
        </authorList>
    </citation>
    <scope>NUCLEOTIDE SEQUENCE [LARGE SCALE GENOMIC DNA]</scope>
    <source>
        <strain evidence="4">H4-8 / FGSC 9210</strain>
    </source>
</reference>
<name>D8Q9A6_SCHCM</name>
<dbReference type="SMART" id="SM01406">
    <property type="entry name" value="PAPA-1"/>
    <property type="match status" value="1"/>
</dbReference>
<feature type="compositionally biased region" description="Basic and acidic residues" evidence="1">
    <location>
        <begin position="49"/>
        <end position="70"/>
    </location>
</feature>
<keyword evidence="4" id="KW-1185">Reference proteome</keyword>
<dbReference type="InParanoid" id="D8Q9A6"/>
<gene>
    <name evidence="3" type="ORF">SCHCODRAFT_82685</name>
</gene>
<evidence type="ECO:0000256" key="1">
    <source>
        <dbReference type="SAM" id="MobiDB-lite"/>
    </source>
</evidence>
<evidence type="ECO:0000313" key="4">
    <source>
        <dbReference type="Proteomes" id="UP000007431"/>
    </source>
</evidence>
<dbReference type="HOGENOM" id="CLU_104745_0_0_1"/>
<dbReference type="InterPro" id="IPR029523">
    <property type="entry name" value="INO80B/Ies2"/>
</dbReference>
<dbReference type="STRING" id="578458.D8Q9A6"/>
<dbReference type="VEuPathDB" id="FungiDB:SCHCODRAFT_02507043"/>
<sequence>MPTKTSSRHLTTRQAVLAHVADAAHVALGASEAEQASKTTSPAKRRKKDLTESEIALRRAETARKRKDLSEKKLEDEKLETMNRLLKRKAGVGRGRKSAAAIAALAAGTPLGGESEVESAEREPEPATMYRWTSDANGIMFSVPLAVAPPEEAKPSQSKSCAVSGCAQPLKYRLVRDWTIGGCGLEHLRALEKGVV</sequence>
<dbReference type="eggNOG" id="ENOG502S7M7">
    <property type="taxonomic scope" value="Eukaryota"/>
</dbReference>
<dbReference type="Proteomes" id="UP000007431">
    <property type="component" value="Unassembled WGS sequence"/>
</dbReference>
<dbReference type="OMA" id="TETSRKX"/>
<accession>D8Q9A6</accession>
<feature type="domain" description="INO80 complex subunit B-like conserved region" evidence="2">
    <location>
        <begin position="54"/>
        <end position="147"/>
    </location>
</feature>
<dbReference type="Pfam" id="PF04795">
    <property type="entry name" value="PAPA-1"/>
    <property type="match status" value="1"/>
</dbReference>
<feature type="region of interest" description="Disordered" evidence="1">
    <location>
        <begin position="29"/>
        <end position="70"/>
    </location>
</feature>
<evidence type="ECO:0000259" key="2">
    <source>
        <dbReference type="SMART" id="SM01406"/>
    </source>
</evidence>
<dbReference type="KEGG" id="scm:SCHCO_02507043"/>
<dbReference type="GeneID" id="9588086"/>
<dbReference type="RefSeq" id="XP_003030520.1">
    <property type="nucleotide sequence ID" value="XM_003030474.1"/>
</dbReference>
<dbReference type="PANTHER" id="PTHR21561">
    <property type="entry name" value="INO80 COMPLEX SUBUNIT B"/>
    <property type="match status" value="1"/>
</dbReference>
<dbReference type="AlphaFoldDB" id="D8Q9A6"/>
<dbReference type="GO" id="GO:0031011">
    <property type="term" value="C:Ino80 complex"/>
    <property type="evidence" value="ECO:0007669"/>
    <property type="project" value="InterPro"/>
</dbReference>
<evidence type="ECO:0000313" key="3">
    <source>
        <dbReference type="EMBL" id="EFI95617.1"/>
    </source>
</evidence>
<dbReference type="InterPro" id="IPR006880">
    <property type="entry name" value="INO80B_C"/>
</dbReference>